<comment type="caution">
    <text evidence="1">The sequence shown here is derived from an EMBL/GenBank/DDBJ whole genome shotgun (WGS) entry which is preliminary data.</text>
</comment>
<gene>
    <name evidence="1" type="ORF">C4D60_Mb04t34080</name>
</gene>
<dbReference type="Proteomes" id="UP000317650">
    <property type="component" value="Chromosome 4"/>
</dbReference>
<reference evidence="1 2" key="1">
    <citation type="journal article" date="2019" name="Nat. Plants">
        <title>Genome sequencing of Musa balbisiana reveals subgenome evolution and function divergence in polyploid bananas.</title>
        <authorList>
            <person name="Yao X."/>
        </authorList>
    </citation>
    <scope>NUCLEOTIDE SEQUENCE [LARGE SCALE GENOMIC DNA]</scope>
    <source>
        <strain evidence="2">cv. DH-PKW</strain>
        <tissue evidence="1">Leaves</tissue>
    </source>
</reference>
<protein>
    <submittedName>
        <fullName evidence="1">Uncharacterized protein</fullName>
    </submittedName>
</protein>
<evidence type="ECO:0000313" key="2">
    <source>
        <dbReference type="Proteomes" id="UP000317650"/>
    </source>
</evidence>
<keyword evidence="2" id="KW-1185">Reference proteome</keyword>
<dbReference type="AlphaFoldDB" id="A0A4V6T4T6"/>
<evidence type="ECO:0000313" key="1">
    <source>
        <dbReference type="EMBL" id="THU74505.1"/>
    </source>
</evidence>
<organism evidence="1 2">
    <name type="scientific">Musa balbisiana</name>
    <name type="common">Banana</name>
    <dbReference type="NCBI Taxonomy" id="52838"/>
    <lineage>
        <taxon>Eukaryota</taxon>
        <taxon>Viridiplantae</taxon>
        <taxon>Streptophyta</taxon>
        <taxon>Embryophyta</taxon>
        <taxon>Tracheophyta</taxon>
        <taxon>Spermatophyta</taxon>
        <taxon>Magnoliopsida</taxon>
        <taxon>Liliopsida</taxon>
        <taxon>Zingiberales</taxon>
        <taxon>Musaceae</taxon>
        <taxon>Musa</taxon>
    </lineage>
</organism>
<sequence>MELSSAFAGMNSGSSTRTVHQAYLVRFKFSSLLINRTRKLLRSVASLTQPLPMQVIHKNSSSPYTITKQERARLLLLYLTSWEDKWPQKQQAVEVPLNPTNA</sequence>
<name>A0A4V6T4T6_MUSBA</name>
<dbReference type="EMBL" id="PYDT01000001">
    <property type="protein sequence ID" value="THU74505.1"/>
    <property type="molecule type" value="Genomic_DNA"/>
</dbReference>
<accession>A0A4V6T4T6</accession>
<proteinExistence type="predicted"/>